<feature type="transmembrane region" description="Helical" evidence="1">
    <location>
        <begin position="53"/>
        <end position="77"/>
    </location>
</feature>
<evidence type="ECO:0008006" key="4">
    <source>
        <dbReference type="Google" id="ProtNLM"/>
    </source>
</evidence>
<dbReference type="InterPro" id="IPR018719">
    <property type="entry name" value="DUF2243_membrane"/>
</dbReference>
<feature type="transmembrane region" description="Helical" evidence="1">
    <location>
        <begin position="97"/>
        <end position="117"/>
    </location>
</feature>
<dbReference type="Proteomes" id="UP000641137">
    <property type="component" value="Unassembled WGS sequence"/>
</dbReference>
<dbReference type="Pfam" id="PF10002">
    <property type="entry name" value="DUF2243"/>
    <property type="match status" value="1"/>
</dbReference>
<keyword evidence="1" id="KW-0472">Membrane</keyword>
<reference evidence="2" key="1">
    <citation type="journal article" date="2014" name="Int. J. Syst. Evol. Microbiol.">
        <title>Complete genome sequence of Corynebacterium casei LMG S-19264T (=DSM 44701T), isolated from a smear-ripened cheese.</title>
        <authorList>
            <consortium name="US DOE Joint Genome Institute (JGI-PGF)"/>
            <person name="Walter F."/>
            <person name="Albersmeier A."/>
            <person name="Kalinowski J."/>
            <person name="Ruckert C."/>
        </authorList>
    </citation>
    <scope>NUCLEOTIDE SEQUENCE</scope>
    <source>
        <strain evidence="2">KCTC 42097</strain>
    </source>
</reference>
<evidence type="ECO:0000313" key="2">
    <source>
        <dbReference type="EMBL" id="GHC72073.1"/>
    </source>
</evidence>
<dbReference type="AlphaFoldDB" id="A0A8J3GHG7"/>
<feature type="transmembrane region" description="Helical" evidence="1">
    <location>
        <begin position="163"/>
        <end position="183"/>
    </location>
</feature>
<feature type="transmembrane region" description="Helical" evidence="1">
    <location>
        <begin position="12"/>
        <end position="33"/>
    </location>
</feature>
<name>A0A8J3GHG7_9HYPH</name>
<gene>
    <name evidence="2" type="ORF">GCM10010136_19520</name>
</gene>
<keyword evidence="1" id="KW-0812">Transmembrane</keyword>
<organism evidence="2 3">
    <name type="scientific">Limoniibacter endophyticus</name>
    <dbReference type="NCBI Taxonomy" id="1565040"/>
    <lineage>
        <taxon>Bacteria</taxon>
        <taxon>Pseudomonadati</taxon>
        <taxon>Pseudomonadota</taxon>
        <taxon>Alphaproteobacteria</taxon>
        <taxon>Hyphomicrobiales</taxon>
        <taxon>Bartonellaceae</taxon>
        <taxon>Limoniibacter</taxon>
    </lineage>
</organism>
<reference evidence="2" key="2">
    <citation type="submission" date="2020-09" db="EMBL/GenBank/DDBJ databases">
        <authorList>
            <person name="Sun Q."/>
            <person name="Kim S."/>
        </authorList>
    </citation>
    <scope>NUCLEOTIDE SEQUENCE</scope>
    <source>
        <strain evidence="2">KCTC 42097</strain>
    </source>
</reference>
<feature type="transmembrane region" description="Helical" evidence="1">
    <location>
        <begin position="129"/>
        <end position="151"/>
    </location>
</feature>
<keyword evidence="1" id="KW-1133">Transmembrane helix</keyword>
<dbReference type="EMBL" id="BMZO01000006">
    <property type="protein sequence ID" value="GHC72073.1"/>
    <property type="molecule type" value="Genomic_DNA"/>
</dbReference>
<keyword evidence="3" id="KW-1185">Reference proteome</keyword>
<evidence type="ECO:0000256" key="1">
    <source>
        <dbReference type="SAM" id="Phobius"/>
    </source>
</evidence>
<evidence type="ECO:0000313" key="3">
    <source>
        <dbReference type="Proteomes" id="UP000641137"/>
    </source>
</evidence>
<proteinExistence type="predicted"/>
<protein>
    <recommendedName>
        <fullName evidence="4">DUF2243 domain-containing protein</fullName>
    </recommendedName>
</protein>
<sequence>MVHSRLPVSDRRLAVSAAFMGFGLGGFFDGILLHQILEWHHLLSGVQQARLDIRFLIMTDGLFHLLMYLMTVIGIYLLLRSRAVLGQGQTKRIFSSYLLTGFGVWHIVDAIFSHWVLGLHHIRMDAENPLVWDVVWLLIFGVLPCLAGYWMRRNGSDGGASKVAALTVFIAILAGGVSIFPVARNDVAIVLFHPMATPVQAFAAVRSAGGEILWTDSSQQVWVLRTRSPNTSGSLYKRGAILVSNNGFLAGCLNWMKES</sequence>
<accession>A0A8J3GHG7</accession>
<comment type="caution">
    <text evidence="2">The sequence shown here is derived from an EMBL/GenBank/DDBJ whole genome shotgun (WGS) entry which is preliminary data.</text>
</comment>